<name>A0A197JXK7_9FUNG</name>
<protein>
    <submittedName>
        <fullName evidence="2">Uncharacterized protein</fullName>
    </submittedName>
</protein>
<reference evidence="2 3" key="1">
    <citation type="submission" date="2016-05" db="EMBL/GenBank/DDBJ databases">
        <title>Genome sequencing reveals origins of a unique bacterial endosymbiosis in the earliest lineages of terrestrial Fungi.</title>
        <authorList>
            <consortium name="DOE Joint Genome Institute"/>
            <person name="Uehling J."/>
            <person name="Gryganskyi A."/>
            <person name="Hameed K."/>
            <person name="Tschaplinski T."/>
            <person name="Misztal P."/>
            <person name="Wu S."/>
            <person name="Desiro A."/>
            <person name="Vande Pol N."/>
            <person name="Du Z.-Y."/>
            <person name="Zienkiewicz A."/>
            <person name="Zienkiewicz K."/>
            <person name="Morin E."/>
            <person name="Tisserant E."/>
            <person name="Splivallo R."/>
            <person name="Hainaut M."/>
            <person name="Henrissat B."/>
            <person name="Ohm R."/>
            <person name="Kuo A."/>
            <person name="Yan J."/>
            <person name="Lipzen A."/>
            <person name="Nolan M."/>
            <person name="Labutti K."/>
            <person name="Barry K."/>
            <person name="Goldstein A."/>
            <person name="Labbe J."/>
            <person name="Schadt C."/>
            <person name="Tuskan G."/>
            <person name="Grigoriev I."/>
            <person name="Martin F."/>
            <person name="Vilgalys R."/>
            <person name="Bonito G."/>
        </authorList>
    </citation>
    <scope>NUCLEOTIDE SEQUENCE [LARGE SCALE GENOMIC DNA]</scope>
    <source>
        <strain evidence="2 3">AG-77</strain>
    </source>
</reference>
<evidence type="ECO:0000256" key="1">
    <source>
        <dbReference type="SAM" id="MobiDB-lite"/>
    </source>
</evidence>
<accession>A0A197JXK7</accession>
<evidence type="ECO:0000313" key="3">
    <source>
        <dbReference type="Proteomes" id="UP000078512"/>
    </source>
</evidence>
<feature type="compositionally biased region" description="Basic and acidic residues" evidence="1">
    <location>
        <begin position="59"/>
        <end position="74"/>
    </location>
</feature>
<dbReference type="EMBL" id="KV442043">
    <property type="protein sequence ID" value="OAQ29176.1"/>
    <property type="molecule type" value="Genomic_DNA"/>
</dbReference>
<keyword evidence="3" id="KW-1185">Reference proteome</keyword>
<feature type="compositionally biased region" description="Basic and acidic residues" evidence="1">
    <location>
        <begin position="1"/>
        <end position="14"/>
    </location>
</feature>
<dbReference type="AlphaFoldDB" id="A0A197JXK7"/>
<feature type="region of interest" description="Disordered" evidence="1">
    <location>
        <begin position="1"/>
        <end position="74"/>
    </location>
</feature>
<proteinExistence type="predicted"/>
<dbReference type="Proteomes" id="UP000078512">
    <property type="component" value="Unassembled WGS sequence"/>
</dbReference>
<organism evidence="2 3">
    <name type="scientific">Linnemannia elongata AG-77</name>
    <dbReference type="NCBI Taxonomy" id="1314771"/>
    <lineage>
        <taxon>Eukaryota</taxon>
        <taxon>Fungi</taxon>
        <taxon>Fungi incertae sedis</taxon>
        <taxon>Mucoromycota</taxon>
        <taxon>Mortierellomycotina</taxon>
        <taxon>Mortierellomycetes</taxon>
        <taxon>Mortierellales</taxon>
        <taxon>Mortierellaceae</taxon>
        <taxon>Linnemannia</taxon>
    </lineage>
</organism>
<gene>
    <name evidence="2" type="ORF">K457DRAFT_138215</name>
</gene>
<evidence type="ECO:0000313" key="2">
    <source>
        <dbReference type="EMBL" id="OAQ29176.1"/>
    </source>
</evidence>
<sequence>MYLRNRGGEADCGRAEQQNRNGKGPKGARRGKTLQKVRKGRRVVWSGKKEGEEWTGDASKMDYSKKVRQGEKEG</sequence>
<feature type="compositionally biased region" description="Basic residues" evidence="1">
    <location>
        <begin position="26"/>
        <end position="42"/>
    </location>
</feature>